<sequence>MTTSTKQSGDLLAVENYSGGFLTDTGELTPILHDVTFSLRQGNLTAIVGETGSGKSLIALSMLGLTPGTFRRTTGSILFDGQDLGSMTEPQWRQVRGSQIAMVFQDARAALNPVLSVGRQLIDACRANRGVSAREARTIATEALRDVRVPEPEQRMRQYPHEFSGGMAQRVMLALALICRPRLLVLDEPTTGLDVTIQADIMELIVEMTRSHGLTACLITHDLGVVAETCDDVVVLFNGRIREVGTCYQVLTDPTDQYTRGLLRASRFEEAA</sequence>
<protein>
    <submittedName>
        <fullName evidence="11">ABC transporter ATP-binding protein</fullName>
    </submittedName>
</protein>
<evidence type="ECO:0000256" key="5">
    <source>
        <dbReference type="ARBA" id="ARBA00022519"/>
    </source>
</evidence>
<dbReference type="CDD" id="cd03257">
    <property type="entry name" value="ABC_NikE_OppD_transporters"/>
    <property type="match status" value="1"/>
</dbReference>
<keyword evidence="3" id="KW-0813">Transport</keyword>
<dbReference type="Gene3D" id="3.40.50.300">
    <property type="entry name" value="P-loop containing nucleotide triphosphate hydrolases"/>
    <property type="match status" value="1"/>
</dbReference>
<evidence type="ECO:0000256" key="3">
    <source>
        <dbReference type="ARBA" id="ARBA00022448"/>
    </source>
</evidence>
<keyword evidence="6" id="KW-0547">Nucleotide-binding</keyword>
<evidence type="ECO:0000256" key="1">
    <source>
        <dbReference type="ARBA" id="ARBA00004202"/>
    </source>
</evidence>
<dbReference type="RefSeq" id="WP_229583497.1">
    <property type="nucleotide sequence ID" value="NZ_CP083975.1"/>
</dbReference>
<evidence type="ECO:0000256" key="2">
    <source>
        <dbReference type="ARBA" id="ARBA00005417"/>
    </source>
</evidence>
<geneLocation type="plasmid" evidence="11 12">
    <name>pGD02.2.1</name>
</geneLocation>
<name>A0AA46X1U4_RHORH</name>
<dbReference type="SMART" id="SM00382">
    <property type="entry name" value="AAA"/>
    <property type="match status" value="1"/>
</dbReference>
<dbReference type="InterPro" id="IPR017871">
    <property type="entry name" value="ABC_transporter-like_CS"/>
</dbReference>
<dbReference type="PANTHER" id="PTHR43297:SF14">
    <property type="entry name" value="ATPASE AAA-TYPE CORE DOMAIN-CONTAINING PROTEIN"/>
    <property type="match status" value="1"/>
</dbReference>
<evidence type="ECO:0000256" key="8">
    <source>
        <dbReference type="ARBA" id="ARBA00022967"/>
    </source>
</evidence>
<dbReference type="InterPro" id="IPR027417">
    <property type="entry name" value="P-loop_NTPase"/>
</dbReference>
<keyword evidence="8" id="KW-1278">Translocase</keyword>
<comment type="subcellular location">
    <subcellularLocation>
        <location evidence="1">Cell membrane</location>
        <topology evidence="1">Peripheral membrane protein</topology>
    </subcellularLocation>
</comment>
<dbReference type="InterPro" id="IPR003439">
    <property type="entry name" value="ABC_transporter-like_ATP-bd"/>
</dbReference>
<reference evidence="11 12" key="1">
    <citation type="journal article" date="2021" name="Front. Microbiol.">
        <title>Bacterial Transformation of Aromatic Monomers in Softwood Black Liquor.</title>
        <authorList>
            <person name="Navas L.E."/>
            <person name="Dexter G."/>
            <person name="Liu J."/>
            <person name="Levy-Booth D."/>
            <person name="Cho M."/>
            <person name="Jang S.K."/>
            <person name="Mansfield S.D."/>
            <person name="Renneckar S."/>
            <person name="Mohn W.W."/>
            <person name="Eltis L.D."/>
        </authorList>
    </citation>
    <scope>NUCLEOTIDE SEQUENCE [LARGE SCALE GENOMIC DNA]</scope>
    <source>
        <strain evidence="11 12">GD02</strain>
    </source>
</reference>
<dbReference type="SUPFAM" id="SSF52540">
    <property type="entry name" value="P-loop containing nucleoside triphosphate hydrolases"/>
    <property type="match status" value="1"/>
</dbReference>
<evidence type="ECO:0000313" key="11">
    <source>
        <dbReference type="EMBL" id="UZF48130.1"/>
    </source>
</evidence>
<dbReference type="Proteomes" id="UP001162740">
    <property type="component" value="Plasmid pGD02.2.1"/>
</dbReference>
<evidence type="ECO:0000313" key="12">
    <source>
        <dbReference type="Proteomes" id="UP001162740"/>
    </source>
</evidence>
<comment type="similarity">
    <text evidence="2">Belongs to the ABC transporter superfamily.</text>
</comment>
<evidence type="ECO:0000256" key="6">
    <source>
        <dbReference type="ARBA" id="ARBA00022741"/>
    </source>
</evidence>
<evidence type="ECO:0000256" key="9">
    <source>
        <dbReference type="ARBA" id="ARBA00023136"/>
    </source>
</evidence>
<gene>
    <name evidence="11" type="ORF">KUM34_027520</name>
</gene>
<feature type="domain" description="ABC transporter" evidence="10">
    <location>
        <begin position="12"/>
        <end position="263"/>
    </location>
</feature>
<organism evidence="11 12">
    <name type="scientific">Rhodococcus rhodochrous</name>
    <dbReference type="NCBI Taxonomy" id="1829"/>
    <lineage>
        <taxon>Bacteria</taxon>
        <taxon>Bacillati</taxon>
        <taxon>Actinomycetota</taxon>
        <taxon>Actinomycetes</taxon>
        <taxon>Mycobacteriales</taxon>
        <taxon>Nocardiaceae</taxon>
        <taxon>Rhodococcus</taxon>
    </lineage>
</organism>
<evidence type="ECO:0000256" key="4">
    <source>
        <dbReference type="ARBA" id="ARBA00022475"/>
    </source>
</evidence>
<keyword evidence="9" id="KW-0472">Membrane</keyword>
<dbReference type="Pfam" id="PF00005">
    <property type="entry name" value="ABC_tran"/>
    <property type="match status" value="1"/>
</dbReference>
<dbReference type="InterPro" id="IPR003593">
    <property type="entry name" value="AAA+_ATPase"/>
</dbReference>
<dbReference type="AlphaFoldDB" id="A0AA46X1U4"/>
<dbReference type="GO" id="GO:0016887">
    <property type="term" value="F:ATP hydrolysis activity"/>
    <property type="evidence" value="ECO:0007669"/>
    <property type="project" value="InterPro"/>
</dbReference>
<dbReference type="EMBL" id="CP083975">
    <property type="protein sequence ID" value="UZF48130.1"/>
    <property type="molecule type" value="Genomic_DNA"/>
</dbReference>
<dbReference type="GO" id="GO:0005886">
    <property type="term" value="C:plasma membrane"/>
    <property type="evidence" value="ECO:0007669"/>
    <property type="project" value="UniProtKB-SubCell"/>
</dbReference>
<dbReference type="GO" id="GO:0005524">
    <property type="term" value="F:ATP binding"/>
    <property type="evidence" value="ECO:0007669"/>
    <property type="project" value="UniProtKB-KW"/>
</dbReference>
<dbReference type="PROSITE" id="PS00211">
    <property type="entry name" value="ABC_TRANSPORTER_1"/>
    <property type="match status" value="1"/>
</dbReference>
<keyword evidence="4" id="KW-1003">Cell membrane</keyword>
<proteinExistence type="inferred from homology"/>
<keyword evidence="5" id="KW-0997">Cell inner membrane</keyword>
<keyword evidence="11" id="KW-0614">Plasmid</keyword>
<dbReference type="PANTHER" id="PTHR43297">
    <property type="entry name" value="OLIGOPEPTIDE TRANSPORT ATP-BINDING PROTEIN APPD"/>
    <property type="match status" value="1"/>
</dbReference>
<evidence type="ECO:0000256" key="7">
    <source>
        <dbReference type="ARBA" id="ARBA00022840"/>
    </source>
</evidence>
<accession>A0AA46X1U4</accession>
<keyword evidence="7 11" id="KW-0067">ATP-binding</keyword>
<evidence type="ECO:0000259" key="10">
    <source>
        <dbReference type="PROSITE" id="PS50893"/>
    </source>
</evidence>
<dbReference type="PROSITE" id="PS50893">
    <property type="entry name" value="ABC_TRANSPORTER_2"/>
    <property type="match status" value="1"/>
</dbReference>
<dbReference type="InterPro" id="IPR050388">
    <property type="entry name" value="ABC_Ni/Peptide_Import"/>
</dbReference>